<feature type="non-terminal residue" evidence="3">
    <location>
        <position position="319"/>
    </location>
</feature>
<sequence length="319" mass="34925">MAVYCPIFDLGLNRGFCSKQALLPDSLSPLQLLVQILPLLPPQDDSAGRVREPSKPAAGTGTAIRVWEAKANLFAVVVVVGPARLLAVSPKHSCPAGCSPSVEGLCSPLIQEMVKRLKLVTFAVEVIVKSITAPIGDLSRVNSASRRERSWSSAPATLPTPLRDKDRKGLVEVMVGVEVEGVRFSLINLLKQELAGTTATHLPNHPSHKWEFLVGVLATAISISLILALLAKCQVVRRYLASYRHTRLREPDTVSHSDSSGMDVEFDMRRGRMDPHCLPPVSEEDDDGFIEDNYIPASERARAERAAEDMEEDTEEEMD</sequence>
<keyword evidence="2" id="KW-0812">Transmembrane</keyword>
<dbReference type="AlphaFoldDB" id="A0A315VCS1"/>
<keyword evidence="2" id="KW-0472">Membrane</keyword>
<dbReference type="EMBL" id="NHOQ01001911">
    <property type="protein sequence ID" value="PWA21210.1"/>
    <property type="molecule type" value="Genomic_DNA"/>
</dbReference>
<accession>A0A315VCS1</accession>
<keyword evidence="2" id="KW-1133">Transmembrane helix</keyword>
<reference evidence="3 4" key="1">
    <citation type="journal article" date="2018" name="G3 (Bethesda)">
        <title>A High-Quality Reference Genome for the Invasive Mosquitofish Gambusia affinis Using a Chicago Library.</title>
        <authorList>
            <person name="Hoffberg S.L."/>
            <person name="Troendle N.J."/>
            <person name="Glenn T.C."/>
            <person name="Mahmud O."/>
            <person name="Louha S."/>
            <person name="Chalopin D."/>
            <person name="Bennetzen J.L."/>
            <person name="Mauricio R."/>
        </authorList>
    </citation>
    <scope>NUCLEOTIDE SEQUENCE [LARGE SCALE GENOMIC DNA]</scope>
    <source>
        <strain evidence="3">NE01/NJP1002.9</strain>
        <tissue evidence="3">Muscle</tissue>
    </source>
</reference>
<organism evidence="3 4">
    <name type="scientific">Gambusia affinis</name>
    <name type="common">Western mosquitofish</name>
    <name type="synonym">Heterandria affinis</name>
    <dbReference type="NCBI Taxonomy" id="33528"/>
    <lineage>
        <taxon>Eukaryota</taxon>
        <taxon>Metazoa</taxon>
        <taxon>Chordata</taxon>
        <taxon>Craniata</taxon>
        <taxon>Vertebrata</taxon>
        <taxon>Euteleostomi</taxon>
        <taxon>Actinopterygii</taxon>
        <taxon>Neopterygii</taxon>
        <taxon>Teleostei</taxon>
        <taxon>Neoteleostei</taxon>
        <taxon>Acanthomorphata</taxon>
        <taxon>Ovalentaria</taxon>
        <taxon>Atherinomorphae</taxon>
        <taxon>Cyprinodontiformes</taxon>
        <taxon>Poeciliidae</taxon>
        <taxon>Poeciliinae</taxon>
        <taxon>Gambusia</taxon>
    </lineage>
</organism>
<proteinExistence type="predicted"/>
<protein>
    <recommendedName>
        <fullName evidence="5">Type III endosome membrane protein TEMP</fullName>
    </recommendedName>
</protein>
<dbReference type="PANTHER" id="PTHR31450">
    <property type="entry name" value="LEUCINE-RICH REPEAT-CONTAINING PROTEIN 19 LRRC19 FAMILY MEMBER"/>
    <property type="match status" value="1"/>
</dbReference>
<dbReference type="Proteomes" id="UP000250572">
    <property type="component" value="Unassembled WGS sequence"/>
</dbReference>
<comment type="caution">
    <text evidence="3">The sequence shown here is derived from an EMBL/GenBank/DDBJ whole genome shotgun (WGS) entry which is preliminary data.</text>
</comment>
<dbReference type="PANTHER" id="PTHR31450:SF3">
    <property type="entry name" value="TYPE III ENDOSOME MEMBRANE PROTEIN TEMP"/>
    <property type="match status" value="1"/>
</dbReference>
<keyword evidence="4" id="KW-1185">Reference proteome</keyword>
<evidence type="ECO:0000256" key="1">
    <source>
        <dbReference type="SAM" id="MobiDB-lite"/>
    </source>
</evidence>
<dbReference type="Pfam" id="PF15176">
    <property type="entry name" value="LRR19-TM"/>
    <property type="match status" value="1"/>
</dbReference>
<feature type="transmembrane region" description="Helical" evidence="2">
    <location>
        <begin position="212"/>
        <end position="231"/>
    </location>
</feature>
<evidence type="ECO:0000313" key="4">
    <source>
        <dbReference type="Proteomes" id="UP000250572"/>
    </source>
</evidence>
<feature type="region of interest" description="Disordered" evidence="1">
    <location>
        <begin position="294"/>
        <end position="319"/>
    </location>
</feature>
<evidence type="ECO:0000256" key="2">
    <source>
        <dbReference type="SAM" id="Phobius"/>
    </source>
</evidence>
<feature type="compositionally biased region" description="Basic and acidic residues" evidence="1">
    <location>
        <begin position="299"/>
        <end position="308"/>
    </location>
</feature>
<evidence type="ECO:0000313" key="3">
    <source>
        <dbReference type="EMBL" id="PWA21210.1"/>
    </source>
</evidence>
<feature type="compositionally biased region" description="Acidic residues" evidence="1">
    <location>
        <begin position="309"/>
        <end position="319"/>
    </location>
</feature>
<gene>
    <name evidence="3" type="ORF">CCH79_00009466</name>
</gene>
<name>A0A315VCS1_GAMAF</name>
<evidence type="ECO:0008006" key="5">
    <source>
        <dbReference type="Google" id="ProtNLM"/>
    </source>
</evidence>